<dbReference type="PANTHER" id="PTHR46193">
    <property type="entry name" value="6-PHOSPHOGLUCONATE PHOSPHATASE"/>
    <property type="match status" value="1"/>
</dbReference>
<keyword evidence="5" id="KW-0119">Carbohydrate metabolism</keyword>
<keyword evidence="7" id="KW-1185">Reference proteome</keyword>
<proteinExistence type="inferred from homology"/>
<reference evidence="6 7" key="1">
    <citation type="submission" date="2017-05" db="EMBL/GenBank/DDBJ databases">
        <title>Vagococcus spp. assemblies.</title>
        <authorList>
            <person name="Gulvik C.A."/>
        </authorList>
    </citation>
    <scope>NUCLEOTIDE SEQUENCE [LARGE SCALE GENOMIC DNA]</scope>
    <source>
        <strain evidence="6 7">DSM 24756</strain>
    </source>
</reference>
<dbReference type="Pfam" id="PF13419">
    <property type="entry name" value="HAD_2"/>
    <property type="match status" value="1"/>
</dbReference>
<evidence type="ECO:0008006" key="8">
    <source>
        <dbReference type="Google" id="ProtNLM"/>
    </source>
</evidence>
<dbReference type="NCBIfam" id="TIGR01549">
    <property type="entry name" value="HAD-SF-IA-v1"/>
    <property type="match status" value="1"/>
</dbReference>
<dbReference type="InterPro" id="IPR051600">
    <property type="entry name" value="Beta-PGM-like"/>
</dbReference>
<sequence>MKKIEAVIFDMDGVLVDSEEFYQERRSEFLVSQGLTVRKIPMNQLIGLTFKKIFPKLVENSEQFSEKKVAELEEAYKEFKKQNIIPYETLLNPEVKEVVKKLKAAHVKVAIASSSTKIAIDKMVAQCELEDEFDLLVSGQDFKETKPNPEIYTYTVQALGVMPENCVVIEDSEAGIAAAVNAQLEVWALVDSRYQMNQEKANQKIYSLKEVLKVLTK</sequence>
<dbReference type="Gene3D" id="1.10.150.240">
    <property type="entry name" value="Putative phosphatase, domain 2"/>
    <property type="match status" value="1"/>
</dbReference>
<dbReference type="AlphaFoldDB" id="A0A430AJ07"/>
<dbReference type="Proteomes" id="UP000288669">
    <property type="component" value="Unassembled WGS sequence"/>
</dbReference>
<evidence type="ECO:0000313" key="6">
    <source>
        <dbReference type="EMBL" id="RSU07993.1"/>
    </source>
</evidence>
<protein>
    <recommendedName>
        <fullName evidence="8">HAD family hydrolase</fullName>
    </recommendedName>
</protein>
<dbReference type="InterPro" id="IPR023214">
    <property type="entry name" value="HAD_sf"/>
</dbReference>
<organism evidence="6 7">
    <name type="scientific">Vagococcus entomophilus</name>
    <dbReference type="NCBI Taxonomy" id="1160095"/>
    <lineage>
        <taxon>Bacteria</taxon>
        <taxon>Bacillati</taxon>
        <taxon>Bacillota</taxon>
        <taxon>Bacilli</taxon>
        <taxon>Lactobacillales</taxon>
        <taxon>Enterococcaceae</taxon>
        <taxon>Vagococcus</taxon>
    </lineage>
</organism>
<dbReference type="InterPro" id="IPR023198">
    <property type="entry name" value="PGP-like_dom2"/>
</dbReference>
<dbReference type="NCBIfam" id="TIGR01509">
    <property type="entry name" value="HAD-SF-IA-v3"/>
    <property type="match status" value="1"/>
</dbReference>
<dbReference type="SFLD" id="SFLDG01135">
    <property type="entry name" value="C1.5.6:_HAD__Beta-PGM__Phospha"/>
    <property type="match status" value="1"/>
</dbReference>
<dbReference type="PANTHER" id="PTHR46193:SF18">
    <property type="entry name" value="HEXITOL PHOSPHATASE B"/>
    <property type="match status" value="1"/>
</dbReference>
<evidence type="ECO:0000256" key="1">
    <source>
        <dbReference type="ARBA" id="ARBA00001946"/>
    </source>
</evidence>
<evidence type="ECO:0000313" key="7">
    <source>
        <dbReference type="Proteomes" id="UP000288669"/>
    </source>
</evidence>
<dbReference type="EMBL" id="NGJZ01000001">
    <property type="protein sequence ID" value="RSU07993.1"/>
    <property type="molecule type" value="Genomic_DNA"/>
</dbReference>
<dbReference type="RefSeq" id="WP_126822157.1">
    <property type="nucleotide sequence ID" value="NZ_JBHLWU010000001.1"/>
</dbReference>
<gene>
    <name evidence="6" type="ORF">CBF30_01770</name>
</gene>
<dbReference type="InterPro" id="IPR036412">
    <property type="entry name" value="HAD-like_sf"/>
</dbReference>
<dbReference type="SFLD" id="SFLDG01129">
    <property type="entry name" value="C1.5:_HAD__Beta-PGM__Phosphata"/>
    <property type="match status" value="1"/>
</dbReference>
<dbReference type="OrthoDB" id="9797743at2"/>
<evidence type="ECO:0000256" key="4">
    <source>
        <dbReference type="ARBA" id="ARBA00022842"/>
    </source>
</evidence>
<dbReference type="GO" id="GO:0046872">
    <property type="term" value="F:metal ion binding"/>
    <property type="evidence" value="ECO:0007669"/>
    <property type="project" value="UniProtKB-KW"/>
</dbReference>
<dbReference type="SFLD" id="SFLDS00003">
    <property type="entry name" value="Haloacid_Dehalogenase"/>
    <property type="match status" value="1"/>
</dbReference>
<comment type="similarity">
    <text evidence="2">Belongs to the HAD-like hydrolase superfamily. CbbY/CbbZ/Gph/YieH family.</text>
</comment>
<comment type="cofactor">
    <cofactor evidence="1">
        <name>Mg(2+)</name>
        <dbReference type="ChEBI" id="CHEBI:18420"/>
    </cofactor>
</comment>
<dbReference type="GO" id="GO:0003824">
    <property type="term" value="F:catalytic activity"/>
    <property type="evidence" value="ECO:0007669"/>
    <property type="project" value="UniProtKB-ARBA"/>
</dbReference>
<dbReference type="CDD" id="cd07505">
    <property type="entry name" value="HAD_BPGM-like"/>
    <property type="match status" value="1"/>
</dbReference>
<dbReference type="SUPFAM" id="SSF56784">
    <property type="entry name" value="HAD-like"/>
    <property type="match status" value="1"/>
</dbReference>
<accession>A0A430AJ07</accession>
<dbReference type="InterPro" id="IPR041492">
    <property type="entry name" value="HAD_2"/>
</dbReference>
<dbReference type="InterPro" id="IPR006439">
    <property type="entry name" value="HAD-SF_hydro_IA"/>
</dbReference>
<name>A0A430AJ07_9ENTE</name>
<evidence type="ECO:0000256" key="5">
    <source>
        <dbReference type="ARBA" id="ARBA00023277"/>
    </source>
</evidence>
<evidence type="ECO:0000256" key="2">
    <source>
        <dbReference type="ARBA" id="ARBA00006171"/>
    </source>
</evidence>
<comment type="caution">
    <text evidence="6">The sequence shown here is derived from an EMBL/GenBank/DDBJ whole genome shotgun (WGS) entry which is preliminary data.</text>
</comment>
<keyword evidence="3" id="KW-0479">Metal-binding</keyword>
<keyword evidence="4" id="KW-0460">Magnesium</keyword>
<dbReference type="Gene3D" id="3.40.50.1000">
    <property type="entry name" value="HAD superfamily/HAD-like"/>
    <property type="match status" value="1"/>
</dbReference>
<evidence type="ECO:0000256" key="3">
    <source>
        <dbReference type="ARBA" id="ARBA00022723"/>
    </source>
</evidence>